<evidence type="ECO:0000313" key="8">
    <source>
        <dbReference type="Proteomes" id="UP000028252"/>
    </source>
</evidence>
<dbReference type="FunFam" id="3.40.50.300:FF:000006">
    <property type="entry name" value="DNA-binding transcriptional regulator NtrC"/>
    <property type="match status" value="1"/>
</dbReference>
<dbReference type="GO" id="GO:0000160">
    <property type="term" value="P:phosphorelay signal transduction system"/>
    <property type="evidence" value="ECO:0007669"/>
    <property type="project" value="InterPro"/>
</dbReference>
<dbReference type="GO" id="GO:0006355">
    <property type="term" value="P:regulation of DNA-templated transcription"/>
    <property type="evidence" value="ECO:0007669"/>
    <property type="project" value="InterPro"/>
</dbReference>
<organism evidence="7 8">
    <name type="scientific">Marinobacterium lacunae</name>
    <dbReference type="NCBI Taxonomy" id="1232683"/>
    <lineage>
        <taxon>Bacteria</taxon>
        <taxon>Pseudomonadati</taxon>
        <taxon>Pseudomonadota</taxon>
        <taxon>Gammaproteobacteria</taxon>
        <taxon>Oceanospirillales</taxon>
        <taxon>Oceanospirillaceae</taxon>
        <taxon>Marinobacterium</taxon>
    </lineage>
</organism>
<dbReference type="Pfam" id="PF00072">
    <property type="entry name" value="Response_reg"/>
    <property type="match status" value="1"/>
</dbReference>
<feature type="region of interest" description="Disordered" evidence="4">
    <location>
        <begin position="442"/>
        <end position="463"/>
    </location>
</feature>
<dbReference type="STRING" id="1232683.ADIMK_0034"/>
<dbReference type="Gene3D" id="3.40.50.300">
    <property type="entry name" value="P-loop containing nucleotide triphosphate hydrolases"/>
    <property type="match status" value="1"/>
</dbReference>
<dbReference type="InterPro" id="IPR011006">
    <property type="entry name" value="CheY-like_superfamily"/>
</dbReference>
<evidence type="ECO:0000259" key="6">
    <source>
        <dbReference type="PROSITE" id="PS50110"/>
    </source>
</evidence>
<evidence type="ECO:0000259" key="5">
    <source>
        <dbReference type="PROSITE" id="PS50045"/>
    </source>
</evidence>
<dbReference type="SUPFAM" id="SSF52172">
    <property type="entry name" value="CheY-like"/>
    <property type="match status" value="1"/>
</dbReference>
<sequence length="463" mass="51194">MTATPQILLVDQNSEQLQQLNEYLVGAGYRVRTAESGDEALQLLDSRKIELALCDLRTSARDGLTLSELIQHDYPAITRILIVNQQVLPEALEATAQGAFGILTPPFDRAHLLDTVRAALDAANQRRDQRWRAEIIARSPIMENLLDQARRVAVSDVNLIISGPDGSGKEQLAKAIHEASRRSHNPFEVLSCSDLPEQMLESELFGHSRGAFSGANSEQQGVLSRAQGGTLLLRDICDLPLALQAKLLTTLKSGRTRAIGSDKDEPVDVRVIASSQRNLEHAMLNGEIDESLYYLLNVVNLDVPSLQERAEDIPLLARHFLAQEASKQSRRVRNLSPGAIHLLGLSAWPGNVAQLKKVVAQAVSNSTSPVISESLISQAMDNQERVIPSFNEARAEFERRYLIKLLQITEGNVTHAARIAERNRTDLYKLLGKHDLEPSRFKVRRRRAKSDAAATQDRTGTQG</sequence>
<dbReference type="SUPFAM" id="SSF52540">
    <property type="entry name" value="P-loop containing nucleoside triphosphate hydrolases"/>
    <property type="match status" value="1"/>
</dbReference>
<dbReference type="eggNOG" id="COG2204">
    <property type="taxonomic scope" value="Bacteria"/>
</dbReference>
<protein>
    <submittedName>
        <fullName evidence="7">Putative sensory histidine kinase YfhA</fullName>
    </submittedName>
</protein>
<dbReference type="PANTHER" id="PTHR32071">
    <property type="entry name" value="TRANSCRIPTIONAL REGULATORY PROTEIN"/>
    <property type="match status" value="1"/>
</dbReference>
<dbReference type="OrthoDB" id="9804019at2"/>
<dbReference type="GO" id="GO:0016301">
    <property type="term" value="F:kinase activity"/>
    <property type="evidence" value="ECO:0007669"/>
    <property type="project" value="UniProtKB-KW"/>
</dbReference>
<dbReference type="InterPro" id="IPR003593">
    <property type="entry name" value="AAA+_ATPase"/>
</dbReference>
<dbReference type="Proteomes" id="UP000028252">
    <property type="component" value="Unassembled WGS sequence"/>
</dbReference>
<evidence type="ECO:0000256" key="4">
    <source>
        <dbReference type="SAM" id="MobiDB-lite"/>
    </source>
</evidence>
<dbReference type="InterPro" id="IPR001789">
    <property type="entry name" value="Sig_transdc_resp-reg_receiver"/>
</dbReference>
<dbReference type="Gene3D" id="3.40.50.2300">
    <property type="match status" value="1"/>
</dbReference>
<keyword evidence="2" id="KW-0067">ATP-binding</keyword>
<dbReference type="Gene3D" id="1.10.8.60">
    <property type="match status" value="1"/>
</dbReference>
<evidence type="ECO:0000313" key="7">
    <source>
        <dbReference type="EMBL" id="KEA65722.1"/>
    </source>
</evidence>
<dbReference type="Gene3D" id="1.10.10.60">
    <property type="entry name" value="Homeodomain-like"/>
    <property type="match status" value="1"/>
</dbReference>
<proteinExistence type="predicted"/>
<dbReference type="SMART" id="SM00382">
    <property type="entry name" value="AAA"/>
    <property type="match status" value="1"/>
</dbReference>
<dbReference type="GO" id="GO:0005524">
    <property type="term" value="F:ATP binding"/>
    <property type="evidence" value="ECO:0007669"/>
    <property type="project" value="UniProtKB-KW"/>
</dbReference>
<dbReference type="SMART" id="SM00448">
    <property type="entry name" value="REC"/>
    <property type="match status" value="1"/>
</dbReference>
<evidence type="ECO:0000256" key="3">
    <source>
        <dbReference type="PROSITE-ProRule" id="PRU00169"/>
    </source>
</evidence>
<dbReference type="PATRIC" id="fig|1232683.4.peg.34"/>
<comment type="caution">
    <text evidence="7">The sequence shown here is derived from an EMBL/GenBank/DDBJ whole genome shotgun (WGS) entry which is preliminary data.</text>
</comment>
<dbReference type="CDD" id="cd00009">
    <property type="entry name" value="AAA"/>
    <property type="match status" value="1"/>
</dbReference>
<dbReference type="AlphaFoldDB" id="A0A081G4L7"/>
<keyword evidence="7" id="KW-0808">Transferase</keyword>
<dbReference type="PANTHER" id="PTHR32071:SF116">
    <property type="entry name" value="TRANSCRIPTIONAL REGULATORY PROTEIN GLRR"/>
    <property type="match status" value="1"/>
</dbReference>
<dbReference type="PROSITE" id="PS50110">
    <property type="entry name" value="RESPONSE_REGULATORY"/>
    <property type="match status" value="1"/>
</dbReference>
<feature type="domain" description="Sigma-54 factor interaction" evidence="5">
    <location>
        <begin position="135"/>
        <end position="364"/>
    </location>
</feature>
<feature type="domain" description="Response regulatory" evidence="6">
    <location>
        <begin position="6"/>
        <end position="120"/>
    </location>
</feature>
<dbReference type="InterPro" id="IPR009057">
    <property type="entry name" value="Homeodomain-like_sf"/>
</dbReference>
<gene>
    <name evidence="7" type="ORF">ADIMK_0034</name>
</gene>
<dbReference type="RefSeq" id="WP_036182231.1">
    <property type="nucleotide sequence ID" value="NZ_JMQN01000004.1"/>
</dbReference>
<dbReference type="InterPro" id="IPR058031">
    <property type="entry name" value="AAA_lid_NorR"/>
</dbReference>
<dbReference type="Pfam" id="PF00158">
    <property type="entry name" value="Sigma54_activat"/>
    <property type="match status" value="1"/>
</dbReference>
<dbReference type="InterPro" id="IPR002078">
    <property type="entry name" value="Sigma_54_int"/>
</dbReference>
<dbReference type="PROSITE" id="PS50045">
    <property type="entry name" value="SIGMA54_INTERACT_4"/>
    <property type="match status" value="1"/>
</dbReference>
<evidence type="ECO:0000256" key="1">
    <source>
        <dbReference type="ARBA" id="ARBA00022741"/>
    </source>
</evidence>
<evidence type="ECO:0000256" key="2">
    <source>
        <dbReference type="ARBA" id="ARBA00022840"/>
    </source>
</evidence>
<accession>A0A081G4L7</accession>
<keyword evidence="8" id="KW-1185">Reference proteome</keyword>
<name>A0A081G4L7_9GAMM</name>
<keyword evidence="7" id="KW-0418">Kinase</keyword>
<keyword evidence="1" id="KW-0547">Nucleotide-binding</keyword>
<dbReference type="SUPFAM" id="SSF46689">
    <property type="entry name" value="Homeodomain-like"/>
    <property type="match status" value="1"/>
</dbReference>
<keyword evidence="3" id="KW-0597">Phosphoprotein</keyword>
<feature type="modified residue" description="4-aspartylphosphate" evidence="3">
    <location>
        <position position="55"/>
    </location>
</feature>
<reference evidence="7 8" key="1">
    <citation type="submission" date="2014-04" db="EMBL/GenBank/DDBJ databases">
        <title>Marinobacterium kochiensis sp. nov., isolated from sediment sample collected from Kochi backwaters in Kerala, India.</title>
        <authorList>
            <person name="Singh A."/>
            <person name="Pinnaka A.K."/>
        </authorList>
    </citation>
    <scope>NUCLEOTIDE SEQUENCE [LARGE SCALE GENOMIC DNA]</scope>
    <source>
        <strain evidence="7 8">AK27</strain>
    </source>
</reference>
<dbReference type="EMBL" id="JMQN01000004">
    <property type="protein sequence ID" value="KEA65722.1"/>
    <property type="molecule type" value="Genomic_DNA"/>
</dbReference>
<dbReference type="InterPro" id="IPR027417">
    <property type="entry name" value="P-loop_NTPase"/>
</dbReference>
<dbReference type="Pfam" id="PF25601">
    <property type="entry name" value="AAA_lid_14"/>
    <property type="match status" value="1"/>
</dbReference>